<dbReference type="GO" id="GO:0062054">
    <property type="term" value="F:fluoride channel activity"/>
    <property type="evidence" value="ECO:0007669"/>
    <property type="project" value="UniProtKB-UniRule"/>
</dbReference>
<dbReference type="InterPro" id="IPR003691">
    <property type="entry name" value="FluC"/>
</dbReference>
<dbReference type="PANTHER" id="PTHR28259">
    <property type="entry name" value="FLUORIDE EXPORT PROTEIN 1-RELATED"/>
    <property type="match status" value="1"/>
</dbReference>
<protein>
    <recommendedName>
        <fullName evidence="14">Fluoride-specific ion channel FluC</fullName>
    </recommendedName>
</protein>
<proteinExistence type="inferred from homology"/>
<feature type="binding site" evidence="14">
    <location>
        <position position="71"/>
    </location>
    <ligand>
        <name>Na(+)</name>
        <dbReference type="ChEBI" id="CHEBI:29101"/>
        <note>structural</note>
    </ligand>
</feature>
<evidence type="ECO:0000313" key="16">
    <source>
        <dbReference type="Proteomes" id="UP000255277"/>
    </source>
</evidence>
<evidence type="ECO:0000256" key="12">
    <source>
        <dbReference type="ARBA" id="ARBA00035585"/>
    </source>
</evidence>
<gene>
    <name evidence="14 15" type="primary">crcB</name>
    <name evidence="14" type="synonym">fluC</name>
    <name evidence="15" type="ORF">NCTC12195_03153</name>
</gene>
<reference evidence="15 16" key="1">
    <citation type="submission" date="2018-06" db="EMBL/GenBank/DDBJ databases">
        <authorList>
            <consortium name="Pathogen Informatics"/>
            <person name="Doyle S."/>
        </authorList>
    </citation>
    <scope>NUCLEOTIDE SEQUENCE [LARGE SCALE GENOMIC DNA]</scope>
    <source>
        <strain evidence="15 16">NCTC12195</strain>
    </source>
</reference>
<dbReference type="GO" id="GO:0140114">
    <property type="term" value="P:cellular detoxification of fluoride"/>
    <property type="evidence" value="ECO:0007669"/>
    <property type="project" value="UniProtKB-UniRule"/>
</dbReference>
<keyword evidence="10 14" id="KW-0407">Ion channel</keyword>
<comment type="similarity">
    <text evidence="11 14">Belongs to the fluoride channel Fluc/FEX (TC 1.A.43) family.</text>
</comment>
<comment type="function">
    <text evidence="13 14">Fluoride-specific ion channel. Important for reducing fluoride concentration in the cell, thus reducing its toxicity.</text>
</comment>
<evidence type="ECO:0000256" key="7">
    <source>
        <dbReference type="ARBA" id="ARBA00023053"/>
    </source>
</evidence>
<feature type="transmembrane region" description="Helical" evidence="14">
    <location>
        <begin position="93"/>
        <end position="112"/>
    </location>
</feature>
<evidence type="ECO:0000256" key="8">
    <source>
        <dbReference type="ARBA" id="ARBA00023065"/>
    </source>
</evidence>
<evidence type="ECO:0000256" key="1">
    <source>
        <dbReference type="ARBA" id="ARBA00004651"/>
    </source>
</evidence>
<evidence type="ECO:0000256" key="13">
    <source>
        <dbReference type="ARBA" id="ARBA00049940"/>
    </source>
</evidence>
<evidence type="ECO:0000256" key="2">
    <source>
        <dbReference type="ARBA" id="ARBA00022448"/>
    </source>
</evidence>
<accession>A0A380FI85</accession>
<evidence type="ECO:0000256" key="14">
    <source>
        <dbReference type="HAMAP-Rule" id="MF_00454"/>
    </source>
</evidence>
<evidence type="ECO:0000256" key="10">
    <source>
        <dbReference type="ARBA" id="ARBA00023303"/>
    </source>
</evidence>
<dbReference type="HAMAP" id="MF_00454">
    <property type="entry name" value="FluC"/>
    <property type="match status" value="1"/>
</dbReference>
<dbReference type="GO" id="GO:0005886">
    <property type="term" value="C:plasma membrane"/>
    <property type="evidence" value="ECO:0007669"/>
    <property type="project" value="UniProtKB-SubCell"/>
</dbReference>
<dbReference type="AlphaFoldDB" id="A0A380FI85"/>
<sequence length="125" mass="14119">MINILFVMLGGGIGAVIRGFITNYCATKFTSPFPIATPFVNIIGSFFIGFIMGMTIHTSWIHPLLIIGVLGGLTTFSTLSSELVKMLVDKQNLWAFYWIFLTPICCFIRRLFQSGILFYKCNQQY</sequence>
<evidence type="ECO:0000256" key="3">
    <source>
        <dbReference type="ARBA" id="ARBA00022475"/>
    </source>
</evidence>
<evidence type="ECO:0000256" key="11">
    <source>
        <dbReference type="ARBA" id="ARBA00035120"/>
    </source>
</evidence>
<dbReference type="STRING" id="1293.SH09_04150"/>
<keyword evidence="9 14" id="KW-0472">Membrane</keyword>
<organism evidence="15 16">
    <name type="scientific">Staphylococcus gallinarum</name>
    <dbReference type="NCBI Taxonomy" id="1293"/>
    <lineage>
        <taxon>Bacteria</taxon>
        <taxon>Bacillati</taxon>
        <taxon>Bacillota</taxon>
        <taxon>Bacilli</taxon>
        <taxon>Bacillales</taxon>
        <taxon>Staphylococcaceae</taxon>
        <taxon>Staphylococcus</taxon>
    </lineage>
</organism>
<feature type="binding site" evidence="14">
    <location>
        <position position="74"/>
    </location>
    <ligand>
        <name>Na(+)</name>
        <dbReference type="ChEBI" id="CHEBI:29101"/>
        <note>structural</note>
    </ligand>
</feature>
<comment type="catalytic activity">
    <reaction evidence="12">
        <text>fluoride(in) = fluoride(out)</text>
        <dbReference type="Rhea" id="RHEA:76159"/>
        <dbReference type="ChEBI" id="CHEBI:17051"/>
    </reaction>
    <physiologicalReaction direction="left-to-right" evidence="12">
        <dbReference type="Rhea" id="RHEA:76160"/>
    </physiologicalReaction>
</comment>
<dbReference type="Proteomes" id="UP000255277">
    <property type="component" value="Unassembled WGS sequence"/>
</dbReference>
<dbReference type="EMBL" id="UHDK01000001">
    <property type="protein sequence ID" value="SUM33685.1"/>
    <property type="molecule type" value="Genomic_DNA"/>
</dbReference>
<evidence type="ECO:0000256" key="5">
    <source>
        <dbReference type="ARBA" id="ARBA00022723"/>
    </source>
</evidence>
<feature type="transmembrane region" description="Helical" evidence="14">
    <location>
        <begin position="60"/>
        <end position="81"/>
    </location>
</feature>
<comment type="activity regulation">
    <text evidence="14">Na(+) is not transported, but it plays an essential structural role and its presence is essential for fluoride channel function.</text>
</comment>
<evidence type="ECO:0000256" key="6">
    <source>
        <dbReference type="ARBA" id="ARBA00022989"/>
    </source>
</evidence>
<dbReference type="Pfam" id="PF02537">
    <property type="entry name" value="CRCB"/>
    <property type="match status" value="1"/>
</dbReference>
<dbReference type="PANTHER" id="PTHR28259:SF16">
    <property type="entry name" value="FLUORIDE-SPECIFIC ION CHANNEL FLUC 2"/>
    <property type="match status" value="1"/>
</dbReference>
<dbReference type="GO" id="GO:0046872">
    <property type="term" value="F:metal ion binding"/>
    <property type="evidence" value="ECO:0007669"/>
    <property type="project" value="UniProtKB-KW"/>
</dbReference>
<keyword evidence="2 14" id="KW-0813">Transport</keyword>
<evidence type="ECO:0000256" key="4">
    <source>
        <dbReference type="ARBA" id="ARBA00022692"/>
    </source>
</evidence>
<keyword evidence="6 14" id="KW-1133">Transmembrane helix</keyword>
<evidence type="ECO:0000256" key="9">
    <source>
        <dbReference type="ARBA" id="ARBA00023136"/>
    </source>
</evidence>
<keyword evidence="4 14" id="KW-0812">Transmembrane</keyword>
<keyword evidence="8 14" id="KW-0406">Ion transport</keyword>
<evidence type="ECO:0000313" key="15">
    <source>
        <dbReference type="EMBL" id="SUM33685.1"/>
    </source>
</evidence>
<keyword evidence="5 14" id="KW-0479">Metal-binding</keyword>
<feature type="transmembrane region" description="Helical" evidence="14">
    <location>
        <begin position="35"/>
        <end position="53"/>
    </location>
</feature>
<comment type="subcellular location">
    <subcellularLocation>
        <location evidence="1 14">Cell membrane</location>
        <topology evidence="1 14">Multi-pass membrane protein</topology>
    </subcellularLocation>
</comment>
<keyword evidence="7 14" id="KW-0915">Sodium</keyword>
<name>A0A380FI85_STAGA</name>
<keyword evidence="3 14" id="KW-1003">Cell membrane</keyword>